<dbReference type="EMBL" id="BAABFA010000023">
    <property type="protein sequence ID" value="GAA4469342.1"/>
    <property type="molecule type" value="Genomic_DNA"/>
</dbReference>
<protein>
    <submittedName>
        <fullName evidence="3">Aminoacyl-histidine dipeptidase</fullName>
    </submittedName>
</protein>
<dbReference type="SUPFAM" id="SSF53187">
    <property type="entry name" value="Zn-dependent exopeptidases"/>
    <property type="match status" value="1"/>
</dbReference>
<organism evidence="3 4">
    <name type="scientific">Nemorincola caseinilytica</name>
    <dbReference type="NCBI Taxonomy" id="2054315"/>
    <lineage>
        <taxon>Bacteria</taxon>
        <taxon>Pseudomonadati</taxon>
        <taxon>Bacteroidota</taxon>
        <taxon>Chitinophagia</taxon>
        <taxon>Chitinophagales</taxon>
        <taxon>Chitinophagaceae</taxon>
        <taxon>Nemorincola</taxon>
    </lineage>
</organism>
<dbReference type="InterPro" id="IPR011650">
    <property type="entry name" value="Peptidase_M20_dimer"/>
</dbReference>
<sequence length="485" mass="52020">MNEQIRSLQPVALWGYFTDLNAVPRPSKKEGRVIAFMKAFGEGLGLTTLVDEVGNVIIRKPATPGMADRQTVILQSHLDMVHQKNSDTVFDFDKQGIEMYIDGDIVRARGTTLGADNGIGVAAIMSLLSSTDIPHPPLEALFTIDEETGMTGALALKGGLLHGKILLNLDTEEDTELTIGCAGGVDVTATGEYRLVAASGGQAWQLAVKGLTGGHSGGDIHLGRGNANKLLTRILLQLTGECRIAIASIDGGSLRNAIPREAVAVFTAVSAHTDRLNVLVAELSATLRQECTVTDPGLTISLQTAHMPVQVMDDEAQQRLLRALYACPNGIYRMSPEIKGLVQSSNNLARVLVADGGYSIQCLTRSSVDSEKYDLAAAICSAFELAGATMALTNAYPGWQPRPDAAIVRIMSDLYRQMFGQEAHVNAVHAGLECGILGTNYPDVQMISFGPNIYGAHSPDERVHISSVQKFWSYLLAILKEIPKV</sequence>
<dbReference type="Gene3D" id="3.40.630.10">
    <property type="entry name" value="Zn peptidases"/>
    <property type="match status" value="2"/>
</dbReference>
<dbReference type="InterPro" id="IPR002933">
    <property type="entry name" value="Peptidase_M20"/>
</dbReference>
<dbReference type="NCBIfam" id="TIGR01893">
    <property type="entry name" value="aa-his-dipept"/>
    <property type="match status" value="1"/>
</dbReference>
<name>A0ABP8NPS5_9BACT</name>
<proteinExistence type="predicted"/>
<dbReference type="PANTHER" id="PTHR43501">
    <property type="entry name" value="CYTOSOL NON-SPECIFIC DIPEPTIDASE"/>
    <property type="match status" value="1"/>
</dbReference>
<dbReference type="PANTHER" id="PTHR43501:SF1">
    <property type="entry name" value="CYTOSOL NON-SPECIFIC DIPEPTIDASE"/>
    <property type="match status" value="1"/>
</dbReference>
<accession>A0ABP8NPS5</accession>
<dbReference type="InterPro" id="IPR001160">
    <property type="entry name" value="Peptidase_M20C"/>
</dbReference>
<dbReference type="Proteomes" id="UP001500067">
    <property type="component" value="Unassembled WGS sequence"/>
</dbReference>
<evidence type="ECO:0000313" key="4">
    <source>
        <dbReference type="Proteomes" id="UP001500067"/>
    </source>
</evidence>
<evidence type="ECO:0000313" key="3">
    <source>
        <dbReference type="EMBL" id="GAA4469342.1"/>
    </source>
</evidence>
<keyword evidence="4" id="KW-1185">Reference proteome</keyword>
<reference evidence="4" key="1">
    <citation type="journal article" date="2019" name="Int. J. Syst. Evol. Microbiol.">
        <title>The Global Catalogue of Microorganisms (GCM) 10K type strain sequencing project: providing services to taxonomists for standard genome sequencing and annotation.</title>
        <authorList>
            <consortium name="The Broad Institute Genomics Platform"/>
            <consortium name="The Broad Institute Genome Sequencing Center for Infectious Disease"/>
            <person name="Wu L."/>
            <person name="Ma J."/>
        </authorList>
    </citation>
    <scope>NUCLEOTIDE SEQUENCE [LARGE SCALE GENOMIC DNA]</scope>
    <source>
        <strain evidence="4">JCM 32105</strain>
    </source>
</reference>
<comment type="caution">
    <text evidence="3">The sequence shown here is derived from an EMBL/GenBank/DDBJ whole genome shotgun (WGS) entry which is preliminary data.</text>
</comment>
<dbReference type="PRINTS" id="PR00934">
    <property type="entry name" value="XHISDIPTASE"/>
</dbReference>
<keyword evidence="1" id="KW-0378">Hydrolase</keyword>
<dbReference type="PIRSF" id="PIRSF016599">
    <property type="entry name" value="Xaa-His_dipept"/>
    <property type="match status" value="1"/>
</dbReference>
<dbReference type="InterPro" id="IPR036264">
    <property type="entry name" value="Bact_exopeptidase_dim_dom"/>
</dbReference>
<dbReference type="Pfam" id="PF07687">
    <property type="entry name" value="M20_dimer"/>
    <property type="match status" value="1"/>
</dbReference>
<dbReference type="RefSeq" id="WP_345084628.1">
    <property type="nucleotide sequence ID" value="NZ_BAABFA010000023.1"/>
</dbReference>
<gene>
    <name evidence="3" type="ORF">GCM10023093_28650</name>
</gene>
<evidence type="ECO:0000259" key="2">
    <source>
        <dbReference type="Pfam" id="PF07687"/>
    </source>
</evidence>
<dbReference type="CDD" id="cd03890">
    <property type="entry name" value="M20_pepD"/>
    <property type="match status" value="1"/>
</dbReference>
<evidence type="ECO:0000256" key="1">
    <source>
        <dbReference type="ARBA" id="ARBA00022801"/>
    </source>
</evidence>
<dbReference type="SUPFAM" id="SSF55031">
    <property type="entry name" value="Bacterial exopeptidase dimerisation domain"/>
    <property type="match status" value="1"/>
</dbReference>
<feature type="domain" description="Peptidase M20 dimerisation" evidence="2">
    <location>
        <begin position="207"/>
        <end position="290"/>
    </location>
</feature>
<dbReference type="Pfam" id="PF01546">
    <property type="entry name" value="Peptidase_M20"/>
    <property type="match status" value="1"/>
</dbReference>